<name>A0A517XW93_9BACT</name>
<dbReference type="Pfam" id="PF07394">
    <property type="entry name" value="DUF1501"/>
    <property type="match status" value="1"/>
</dbReference>
<accession>A0A517XW93</accession>
<organism evidence="1 2">
    <name type="scientific">Urbifossiella limnaea</name>
    <dbReference type="NCBI Taxonomy" id="2528023"/>
    <lineage>
        <taxon>Bacteria</taxon>
        <taxon>Pseudomonadati</taxon>
        <taxon>Planctomycetota</taxon>
        <taxon>Planctomycetia</taxon>
        <taxon>Gemmatales</taxon>
        <taxon>Gemmataceae</taxon>
        <taxon>Urbifossiella</taxon>
    </lineage>
</organism>
<dbReference type="AlphaFoldDB" id="A0A517XW93"/>
<dbReference type="Gene3D" id="3.40.720.10">
    <property type="entry name" value="Alkaline Phosphatase, subunit A"/>
    <property type="match status" value="1"/>
</dbReference>
<evidence type="ECO:0000313" key="1">
    <source>
        <dbReference type="EMBL" id="QDU21779.1"/>
    </source>
</evidence>
<proteinExistence type="predicted"/>
<protein>
    <recommendedName>
        <fullName evidence="3">DUF1501 domain-containing protein</fullName>
    </recommendedName>
</protein>
<dbReference type="Proteomes" id="UP000319576">
    <property type="component" value="Chromosome"/>
</dbReference>
<dbReference type="KEGG" id="uli:ETAA1_37520"/>
<dbReference type="InterPro" id="IPR017850">
    <property type="entry name" value="Alkaline_phosphatase_core_sf"/>
</dbReference>
<dbReference type="EMBL" id="CP036273">
    <property type="protein sequence ID" value="QDU21779.1"/>
    <property type="molecule type" value="Genomic_DNA"/>
</dbReference>
<evidence type="ECO:0008006" key="3">
    <source>
        <dbReference type="Google" id="ProtNLM"/>
    </source>
</evidence>
<dbReference type="PANTHER" id="PTHR43737">
    <property type="entry name" value="BLL7424 PROTEIN"/>
    <property type="match status" value="1"/>
</dbReference>
<dbReference type="InterPro" id="IPR010869">
    <property type="entry name" value="DUF1501"/>
</dbReference>
<dbReference type="PANTHER" id="PTHR43737:SF1">
    <property type="entry name" value="DUF1501 DOMAIN-CONTAINING PROTEIN"/>
    <property type="match status" value="1"/>
</dbReference>
<evidence type="ECO:0000313" key="2">
    <source>
        <dbReference type="Proteomes" id="UP000319576"/>
    </source>
</evidence>
<keyword evidence="2" id="KW-1185">Reference proteome</keyword>
<gene>
    <name evidence="1" type="ORF">ETAA1_37520</name>
</gene>
<reference evidence="1 2" key="1">
    <citation type="submission" date="2019-02" db="EMBL/GenBank/DDBJ databases">
        <title>Deep-cultivation of Planctomycetes and their phenomic and genomic characterization uncovers novel biology.</title>
        <authorList>
            <person name="Wiegand S."/>
            <person name="Jogler M."/>
            <person name="Boedeker C."/>
            <person name="Pinto D."/>
            <person name="Vollmers J."/>
            <person name="Rivas-Marin E."/>
            <person name="Kohn T."/>
            <person name="Peeters S.H."/>
            <person name="Heuer A."/>
            <person name="Rast P."/>
            <person name="Oberbeckmann S."/>
            <person name="Bunk B."/>
            <person name="Jeske O."/>
            <person name="Meyerdierks A."/>
            <person name="Storesund J.E."/>
            <person name="Kallscheuer N."/>
            <person name="Luecker S."/>
            <person name="Lage O.M."/>
            <person name="Pohl T."/>
            <person name="Merkel B.J."/>
            <person name="Hornburger P."/>
            <person name="Mueller R.-W."/>
            <person name="Bruemmer F."/>
            <person name="Labrenz M."/>
            <person name="Spormann A.M."/>
            <person name="Op den Camp H."/>
            <person name="Overmann J."/>
            <person name="Amann R."/>
            <person name="Jetten M.S.M."/>
            <person name="Mascher T."/>
            <person name="Medema M.H."/>
            <person name="Devos D.P."/>
            <person name="Kaster A.-K."/>
            <person name="Ovreas L."/>
            <person name="Rohde M."/>
            <person name="Galperin M.Y."/>
            <person name="Jogler C."/>
        </authorList>
    </citation>
    <scope>NUCLEOTIDE SEQUENCE [LARGE SCALE GENOMIC DNA]</scope>
    <source>
        <strain evidence="1 2">ETA_A1</strain>
    </source>
</reference>
<sequence>MIGATGFAGFALADVLCAEAARGSSSSVKSVINVHLDGGPPQHDTIDPKPDAPEEVRGEFKPIATKVTGLRVSELMPRVAGLADRFAFIRSLVGSAGAHDAFQCQSGFPAANLQPLGGRPAMGCVVTKLQGAAEDPVPPFVDLMQGRPLVRNSARPGFLGPACGAFRPDISTMFARELEAGMKTELAARGANHSIQLTLAGGLTLDRLDDRNKLLAGFDDTRRDLDASGTMEAMDRFNRQAINILTSGRLAEALDLDKEPAKSHQRYTPPAGAGERFVTAEDGNAAKKLLLARRLVDAGVRCVSVSFSDFDTHSRNFPRMRNLVPVVDHALAALVADLEERGLLGDVAIVVWGEFGRTPRVNASGGRDHWPEVGPALLAGGGIRGGQVIGATDRLGGRAVSRPVSYQEVFATLYHCLGITAGRTTLLDPTGRPQYLLDRAEPLRELL</sequence>
<dbReference type="SUPFAM" id="SSF53649">
    <property type="entry name" value="Alkaline phosphatase-like"/>
    <property type="match status" value="1"/>
</dbReference>